<evidence type="ECO:0000259" key="1">
    <source>
        <dbReference type="Pfam" id="PF00501"/>
    </source>
</evidence>
<dbReference type="Pfam" id="PF13193">
    <property type="entry name" value="AMP-binding_C"/>
    <property type="match status" value="1"/>
</dbReference>
<evidence type="ECO:0000313" key="5">
    <source>
        <dbReference type="Proteomes" id="UP000199398"/>
    </source>
</evidence>
<proteinExistence type="predicted"/>
<dbReference type="PANTHER" id="PTHR43767:SF1">
    <property type="entry name" value="NONRIBOSOMAL PEPTIDE SYNTHASE PES1 (EUROFUNG)-RELATED"/>
    <property type="match status" value="1"/>
</dbReference>
<dbReference type="Proteomes" id="UP000199398">
    <property type="component" value="Unassembled WGS sequence"/>
</dbReference>
<dbReference type="Gene3D" id="3.30.300.30">
    <property type="match status" value="1"/>
</dbReference>
<dbReference type="PANTHER" id="PTHR43767">
    <property type="entry name" value="LONG-CHAIN-FATTY-ACID--COA LIGASE"/>
    <property type="match status" value="1"/>
</dbReference>
<dbReference type="Pfam" id="PF00501">
    <property type="entry name" value="AMP-binding"/>
    <property type="match status" value="1"/>
</dbReference>
<evidence type="ECO:0000313" key="4">
    <source>
        <dbReference type="EMBL" id="SFM61752.1"/>
    </source>
</evidence>
<organism evidence="4 5">
    <name type="scientific">Saccharopolyspora antimicrobica</name>
    <dbReference type="NCBI Taxonomy" id="455193"/>
    <lineage>
        <taxon>Bacteria</taxon>
        <taxon>Bacillati</taxon>
        <taxon>Actinomycetota</taxon>
        <taxon>Actinomycetes</taxon>
        <taxon>Pseudonocardiales</taxon>
        <taxon>Pseudonocardiaceae</taxon>
        <taxon>Saccharopolyspora</taxon>
    </lineage>
</organism>
<dbReference type="SUPFAM" id="SSF56801">
    <property type="entry name" value="Acetyl-CoA synthetase-like"/>
    <property type="match status" value="1"/>
</dbReference>
<dbReference type="InterPro" id="IPR000873">
    <property type="entry name" value="AMP-dep_synth/lig_dom"/>
</dbReference>
<dbReference type="PROSITE" id="PS00455">
    <property type="entry name" value="AMP_BINDING"/>
    <property type="match status" value="1"/>
</dbReference>
<gene>
    <name evidence="3" type="ORF">ATL45_6093</name>
    <name evidence="4" type="ORF">SAMN05421805_101923</name>
</gene>
<dbReference type="InterPro" id="IPR020845">
    <property type="entry name" value="AMP-binding_CS"/>
</dbReference>
<feature type="domain" description="AMP-binding enzyme C-terminal" evidence="2">
    <location>
        <begin position="466"/>
        <end position="540"/>
    </location>
</feature>
<dbReference type="GO" id="GO:0016878">
    <property type="term" value="F:acid-thiol ligase activity"/>
    <property type="evidence" value="ECO:0007669"/>
    <property type="project" value="UniProtKB-ARBA"/>
</dbReference>
<reference evidence="3 6" key="2">
    <citation type="submission" date="2018-10" db="EMBL/GenBank/DDBJ databases">
        <title>Sequencing the genomes of 1000 actinobacteria strains.</title>
        <authorList>
            <person name="Klenk H.-P."/>
        </authorList>
    </citation>
    <scope>NUCLEOTIDE SEQUENCE [LARGE SCALE GENOMIC DNA]</scope>
    <source>
        <strain evidence="3 6">DSM 45119</strain>
    </source>
</reference>
<dbReference type="Gene3D" id="3.40.50.12780">
    <property type="entry name" value="N-terminal domain of ligase-like"/>
    <property type="match status" value="1"/>
</dbReference>
<dbReference type="RefSeq" id="WP_093146353.1">
    <property type="nucleotide sequence ID" value="NZ_FOUP01000001.1"/>
</dbReference>
<dbReference type="STRING" id="455193.SAMN05421805_101923"/>
<dbReference type="OrthoDB" id="9803968at2"/>
<dbReference type="Proteomes" id="UP000270697">
    <property type="component" value="Unassembled WGS sequence"/>
</dbReference>
<evidence type="ECO:0000259" key="2">
    <source>
        <dbReference type="Pfam" id="PF13193"/>
    </source>
</evidence>
<dbReference type="EMBL" id="FOUP01000001">
    <property type="protein sequence ID" value="SFM61752.1"/>
    <property type="molecule type" value="Genomic_DNA"/>
</dbReference>
<name>A0A1I4SBA0_9PSEU</name>
<evidence type="ECO:0000313" key="3">
    <source>
        <dbReference type="EMBL" id="RKT87673.1"/>
    </source>
</evidence>
<dbReference type="InterPro" id="IPR042099">
    <property type="entry name" value="ANL_N_sf"/>
</dbReference>
<feature type="domain" description="AMP-dependent synthetase/ligase" evidence="1">
    <location>
        <begin position="52"/>
        <end position="417"/>
    </location>
</feature>
<dbReference type="InterPro" id="IPR025110">
    <property type="entry name" value="AMP-bd_C"/>
</dbReference>
<reference evidence="4 5" key="1">
    <citation type="submission" date="2016-10" db="EMBL/GenBank/DDBJ databases">
        <authorList>
            <person name="de Groot N.N."/>
        </authorList>
    </citation>
    <scope>NUCLEOTIDE SEQUENCE [LARGE SCALE GENOMIC DNA]</scope>
    <source>
        <strain evidence="4 5">CPCC 201259</strain>
    </source>
</reference>
<keyword evidence="6" id="KW-1185">Reference proteome</keyword>
<keyword evidence="4" id="KW-0436">Ligase</keyword>
<dbReference type="AlphaFoldDB" id="A0A1I4SBA0"/>
<dbReference type="EMBL" id="RBXX01000002">
    <property type="protein sequence ID" value="RKT87673.1"/>
    <property type="molecule type" value="Genomic_DNA"/>
</dbReference>
<dbReference type="InterPro" id="IPR050237">
    <property type="entry name" value="ATP-dep_AMP-bd_enzyme"/>
</dbReference>
<evidence type="ECO:0000313" key="6">
    <source>
        <dbReference type="Proteomes" id="UP000270697"/>
    </source>
</evidence>
<dbReference type="InterPro" id="IPR045851">
    <property type="entry name" value="AMP-bd_C_sf"/>
</dbReference>
<accession>A0A1I4SBA0</accession>
<sequence>MAEDQRQRLLAELIGPGGDFEIGTREVGGIPMRVYTGGPATLRDVVLFSSGYGARDFLVYQDFRCSYAEHFRLVAGLARCLREEYGLTSGDRVAIAMRNFPEWSVVFWAIQAAGLIAVPLNAWWTDAELRYGLTDSGAALVFADAERAALIGREIPVVAVRGGASVPGARSWSELMASLPADAELPDVAIGPDDDATIMYTSGTTGRPKGAVGTHRNHCTNLLNTVINRRVQAALDNGGVFPPMGDPAAPQPGVLLTFPLFHIAGLTTLCFTTLAGVKLATLYRWDREEAGRLIVEEGLTSAAGVPTVMRDLVEQGDAVRRLEGVNMGGAPIPPDLVHRIGALGTGVTPASGYGLTETTSGVVGNAGDDYLARADSVGRCVPGADLRIVDPATGDDLPDGEIGELWFRGPNIVRGYWNNPQATAESFVDGWFRTGDLGYVVDGWVHVVDRLKDVVIRGGENVYCAEVEAALFEHPAVVDCAVIGLPHPKLGEEVAAVVNLRSEVDAAELQQHVAARLAAFKVPAHVVIRPEPLPRTQTGKVLKRQLRDHLGARGS</sequence>
<protein>
    <submittedName>
        <fullName evidence="4">Acyl-CoA synthetase (AMP-forming)/AMP-acid ligase II</fullName>
    </submittedName>
</protein>